<keyword evidence="2" id="KW-1185">Reference proteome</keyword>
<evidence type="ECO:0000313" key="2">
    <source>
        <dbReference type="Proteomes" id="UP000075881"/>
    </source>
</evidence>
<dbReference type="Proteomes" id="UP000075881">
    <property type="component" value="Unassembled WGS sequence"/>
</dbReference>
<reference evidence="2" key="1">
    <citation type="submission" date="2013-03" db="EMBL/GenBank/DDBJ databases">
        <title>The Genome Sequence of Anopheles christyi ACHKN1017.</title>
        <authorList>
            <consortium name="The Broad Institute Genomics Platform"/>
            <person name="Neafsey D.E."/>
            <person name="Besansky N."/>
            <person name="Walker B."/>
            <person name="Young S.K."/>
            <person name="Zeng Q."/>
            <person name="Gargeya S."/>
            <person name="Fitzgerald M."/>
            <person name="Haas B."/>
            <person name="Abouelleil A."/>
            <person name="Allen A.W."/>
            <person name="Alvarado L."/>
            <person name="Arachchi H.M."/>
            <person name="Berlin A.M."/>
            <person name="Chapman S.B."/>
            <person name="Gainer-Dewar J."/>
            <person name="Goldberg J."/>
            <person name="Griggs A."/>
            <person name="Gujja S."/>
            <person name="Hansen M."/>
            <person name="Howarth C."/>
            <person name="Imamovic A."/>
            <person name="Ireland A."/>
            <person name="Larimer J."/>
            <person name="McCowan C."/>
            <person name="Murphy C."/>
            <person name="Pearson M."/>
            <person name="Poon T.W."/>
            <person name="Priest M."/>
            <person name="Roberts A."/>
            <person name="Saif S."/>
            <person name="Shea T."/>
            <person name="Sisk P."/>
            <person name="Sykes S."/>
            <person name="Wortman J."/>
            <person name="Nusbaum C."/>
            <person name="Birren B."/>
        </authorList>
    </citation>
    <scope>NUCLEOTIDE SEQUENCE [LARGE SCALE GENOMIC DNA]</scope>
    <source>
        <strain evidence="2">ACHKN1017</strain>
    </source>
</reference>
<protein>
    <submittedName>
        <fullName evidence="1">Uncharacterized protein</fullName>
    </submittedName>
</protein>
<organism evidence="1 2">
    <name type="scientific">Anopheles christyi</name>
    <dbReference type="NCBI Taxonomy" id="43041"/>
    <lineage>
        <taxon>Eukaryota</taxon>
        <taxon>Metazoa</taxon>
        <taxon>Ecdysozoa</taxon>
        <taxon>Arthropoda</taxon>
        <taxon>Hexapoda</taxon>
        <taxon>Insecta</taxon>
        <taxon>Pterygota</taxon>
        <taxon>Neoptera</taxon>
        <taxon>Endopterygota</taxon>
        <taxon>Diptera</taxon>
        <taxon>Nematocera</taxon>
        <taxon>Culicoidea</taxon>
        <taxon>Culicidae</taxon>
        <taxon>Anophelinae</taxon>
        <taxon>Anopheles</taxon>
    </lineage>
</organism>
<sequence length="33" mass="4065">MMAFFVLLFMKVKESKNNRTLFTVFCRRKIHNN</sequence>
<dbReference type="EnsemblMetazoa" id="ACHR014396-RA">
    <property type="protein sequence ID" value="ACHR014396-PA"/>
    <property type="gene ID" value="ACHR014396"/>
</dbReference>
<dbReference type="VEuPathDB" id="VectorBase:ACHR014396"/>
<name>A0A182KIZ2_9DIPT</name>
<proteinExistence type="predicted"/>
<reference evidence="1" key="2">
    <citation type="submission" date="2020-05" db="UniProtKB">
        <authorList>
            <consortium name="EnsemblMetazoa"/>
        </authorList>
    </citation>
    <scope>IDENTIFICATION</scope>
    <source>
        <strain evidence="1">ACHKN1017</strain>
    </source>
</reference>
<dbReference type="AlphaFoldDB" id="A0A182KIZ2"/>
<accession>A0A182KIZ2</accession>
<evidence type="ECO:0000313" key="1">
    <source>
        <dbReference type="EnsemblMetazoa" id="ACHR014396-PA"/>
    </source>
</evidence>